<accession>A0ABP1E339</accession>
<dbReference type="Proteomes" id="UP001497453">
    <property type="component" value="Chromosome 7"/>
</dbReference>
<protein>
    <submittedName>
        <fullName evidence="2">Uncharacterized protein</fullName>
    </submittedName>
</protein>
<organism evidence="2 3">
    <name type="scientific">Somion occarium</name>
    <dbReference type="NCBI Taxonomy" id="3059160"/>
    <lineage>
        <taxon>Eukaryota</taxon>
        <taxon>Fungi</taxon>
        <taxon>Dikarya</taxon>
        <taxon>Basidiomycota</taxon>
        <taxon>Agaricomycotina</taxon>
        <taxon>Agaricomycetes</taxon>
        <taxon>Polyporales</taxon>
        <taxon>Cerrenaceae</taxon>
        <taxon>Somion</taxon>
    </lineage>
</organism>
<keyword evidence="3" id="KW-1185">Reference proteome</keyword>
<feature type="compositionally biased region" description="Low complexity" evidence="1">
    <location>
        <begin position="242"/>
        <end position="259"/>
    </location>
</feature>
<reference evidence="3" key="1">
    <citation type="submission" date="2024-04" db="EMBL/GenBank/DDBJ databases">
        <authorList>
            <person name="Shaw F."/>
            <person name="Minotto A."/>
        </authorList>
    </citation>
    <scope>NUCLEOTIDE SEQUENCE [LARGE SCALE GENOMIC DNA]</scope>
</reference>
<name>A0ABP1E339_9APHY</name>
<feature type="compositionally biased region" description="Polar residues" evidence="1">
    <location>
        <begin position="227"/>
        <end position="241"/>
    </location>
</feature>
<feature type="compositionally biased region" description="Acidic residues" evidence="1">
    <location>
        <begin position="402"/>
        <end position="413"/>
    </location>
</feature>
<evidence type="ECO:0000313" key="3">
    <source>
        <dbReference type="Proteomes" id="UP001497453"/>
    </source>
</evidence>
<sequence>MSKLDIDQIRRMCNPVTGVRAEILLALAKAKTGPGSGYDLGKGSSGLAAICAYLASEELGNGDVTEKQAQSSACLDPKVFHKTLNSVRTVLGADKNNAGRRSRQLFYDRLVQEFNFRREEFMISCMEDAEKALIQNRELRGRLAPPNDVVTLAVFLWTCNVLRIHRAQMDTYHEDHDISSGDLKQVRQVLDASCASVAREIKLKVNALRSERTGAPPTATKEPSKGSAPSSPNKSALQRTPSKSALRAASLLSSPTKTPTTKRKVAFHTEGEDDNMVDAPLETPTKKKAKLVGSYNTINTHERALPAIDFTKVGKSPKSGAASSSRVTLDLLQRARQSDTSDTEMANVETDGETPMLVEMERSAPSIPSTPRHPKRSTLFPATPGEFDMTPSRRQRRRAAEIEDEDEVEDEEPVLPRRHRPALLGHRQWLQRDPRLEREQKMAEVTRRSMLEKYGHPFEHLRLAAAVS</sequence>
<feature type="region of interest" description="Disordered" evidence="1">
    <location>
        <begin position="208"/>
        <end position="263"/>
    </location>
</feature>
<proteinExistence type="predicted"/>
<evidence type="ECO:0000313" key="2">
    <source>
        <dbReference type="EMBL" id="CAL1713274.1"/>
    </source>
</evidence>
<dbReference type="EMBL" id="OZ037950">
    <property type="protein sequence ID" value="CAL1713274.1"/>
    <property type="molecule type" value="Genomic_DNA"/>
</dbReference>
<gene>
    <name evidence="2" type="ORF">GFSPODELE1_LOCUS9229</name>
</gene>
<evidence type="ECO:0000256" key="1">
    <source>
        <dbReference type="SAM" id="MobiDB-lite"/>
    </source>
</evidence>
<feature type="region of interest" description="Disordered" evidence="1">
    <location>
        <begin position="364"/>
        <end position="414"/>
    </location>
</feature>